<keyword evidence="2 5" id="KW-0808">Transferase</keyword>
<dbReference type="PRINTS" id="PR02008">
    <property type="entry name" value="RCMTFAMILY"/>
</dbReference>
<feature type="binding site" evidence="5">
    <location>
        <position position="248"/>
    </location>
    <ligand>
        <name>S-adenosyl-L-methionine</name>
        <dbReference type="ChEBI" id="CHEBI:59789"/>
    </ligand>
</feature>
<evidence type="ECO:0000259" key="7">
    <source>
        <dbReference type="PROSITE" id="PS51686"/>
    </source>
</evidence>
<dbReference type="STRING" id="641238.SAMN04490244_107113"/>
<dbReference type="PANTHER" id="PTHR22807:SF53">
    <property type="entry name" value="RIBOSOMAL RNA SMALL SUBUNIT METHYLTRANSFERASE B-RELATED"/>
    <property type="match status" value="1"/>
</dbReference>
<feature type="domain" description="SAM-dependent MTase RsmB/NOP-type" evidence="7">
    <location>
        <begin position="135"/>
        <end position="387"/>
    </location>
</feature>
<evidence type="ECO:0000313" key="9">
    <source>
        <dbReference type="Proteomes" id="UP000198885"/>
    </source>
</evidence>
<dbReference type="EMBL" id="FOGU01000007">
    <property type="protein sequence ID" value="SES20949.1"/>
    <property type="molecule type" value="Genomic_DNA"/>
</dbReference>
<dbReference type="OrthoDB" id="9810297at2"/>
<protein>
    <submittedName>
        <fullName evidence="8">16S rRNA (Cytosine967-C5)-methyltransferase</fullName>
    </submittedName>
</protein>
<dbReference type="InterPro" id="IPR023267">
    <property type="entry name" value="RCMT"/>
</dbReference>
<feature type="binding site" evidence="5">
    <location>
        <position position="288"/>
    </location>
    <ligand>
        <name>S-adenosyl-L-methionine</name>
        <dbReference type="ChEBI" id="CHEBI:59789"/>
    </ligand>
</feature>
<dbReference type="PROSITE" id="PS51686">
    <property type="entry name" value="SAM_MT_RSMB_NOP"/>
    <property type="match status" value="1"/>
</dbReference>
<dbReference type="PANTHER" id="PTHR22807">
    <property type="entry name" value="NOP2 YEAST -RELATED NOL1/NOP2/FMU SUN DOMAIN-CONTAINING"/>
    <property type="match status" value="1"/>
</dbReference>
<accession>A0A1H9VH97</accession>
<dbReference type="Gene3D" id="3.40.50.150">
    <property type="entry name" value="Vaccinia Virus protein VP39"/>
    <property type="match status" value="1"/>
</dbReference>
<dbReference type="InterPro" id="IPR029063">
    <property type="entry name" value="SAM-dependent_MTases_sf"/>
</dbReference>
<comment type="similarity">
    <text evidence="5">Belongs to the class I-like SAM-binding methyltransferase superfamily. RsmB/NOP family.</text>
</comment>
<evidence type="ECO:0000256" key="3">
    <source>
        <dbReference type="ARBA" id="ARBA00022691"/>
    </source>
</evidence>
<keyword evidence="4 5" id="KW-0694">RNA-binding</keyword>
<evidence type="ECO:0000256" key="1">
    <source>
        <dbReference type="ARBA" id="ARBA00022603"/>
    </source>
</evidence>
<dbReference type="Pfam" id="PF22458">
    <property type="entry name" value="RsmF-B_ferredox"/>
    <property type="match status" value="1"/>
</dbReference>
<feature type="binding site" evidence="5">
    <location>
        <position position="272"/>
    </location>
    <ligand>
        <name>S-adenosyl-L-methionine</name>
        <dbReference type="ChEBI" id="CHEBI:59789"/>
    </ligand>
</feature>
<evidence type="ECO:0000256" key="6">
    <source>
        <dbReference type="SAM" id="MobiDB-lite"/>
    </source>
</evidence>
<dbReference type="SUPFAM" id="SSF53335">
    <property type="entry name" value="S-adenosyl-L-methionine-dependent methyltransferases"/>
    <property type="match status" value="1"/>
</dbReference>
<keyword evidence="3 5" id="KW-0949">S-adenosyl-L-methionine</keyword>
<dbReference type="InterPro" id="IPR049560">
    <property type="entry name" value="MeTrfase_RsmB-F_NOP2_cat"/>
</dbReference>
<evidence type="ECO:0000313" key="8">
    <source>
        <dbReference type="EMBL" id="SES20949.1"/>
    </source>
</evidence>
<reference evidence="8 9" key="1">
    <citation type="submission" date="2016-10" db="EMBL/GenBank/DDBJ databases">
        <authorList>
            <person name="de Groot N.N."/>
        </authorList>
    </citation>
    <scope>NUCLEOTIDE SEQUENCE [LARGE SCALE GENOMIC DNA]</scope>
    <source>
        <strain evidence="8 9">DSM 23042</strain>
    </source>
</reference>
<dbReference type="GO" id="GO:0001510">
    <property type="term" value="P:RNA methylation"/>
    <property type="evidence" value="ECO:0007669"/>
    <property type="project" value="InterPro"/>
</dbReference>
<organism evidence="8 9">
    <name type="scientific">Tranquillimonas rosea</name>
    <dbReference type="NCBI Taxonomy" id="641238"/>
    <lineage>
        <taxon>Bacteria</taxon>
        <taxon>Pseudomonadati</taxon>
        <taxon>Pseudomonadota</taxon>
        <taxon>Alphaproteobacteria</taxon>
        <taxon>Rhodobacterales</taxon>
        <taxon>Roseobacteraceae</taxon>
        <taxon>Tranquillimonas</taxon>
    </lineage>
</organism>
<dbReference type="AlphaFoldDB" id="A0A1H9VH97"/>
<feature type="region of interest" description="Disordered" evidence="6">
    <location>
        <begin position="87"/>
        <end position="106"/>
    </location>
</feature>
<keyword evidence="1 5" id="KW-0489">Methyltransferase</keyword>
<evidence type="ECO:0000256" key="2">
    <source>
        <dbReference type="ARBA" id="ARBA00022679"/>
    </source>
</evidence>
<comment type="caution">
    <text evidence="5">Lacks conserved residue(s) required for the propagation of feature annotation.</text>
</comment>
<evidence type="ECO:0000256" key="5">
    <source>
        <dbReference type="PROSITE-ProRule" id="PRU01023"/>
    </source>
</evidence>
<dbReference type="InterPro" id="IPR001678">
    <property type="entry name" value="MeTrfase_RsmB-F_NOP2_dom"/>
</dbReference>
<dbReference type="GO" id="GO:0003723">
    <property type="term" value="F:RNA binding"/>
    <property type="evidence" value="ECO:0007669"/>
    <property type="project" value="UniProtKB-UniRule"/>
</dbReference>
<dbReference type="RefSeq" id="WP_092694329.1">
    <property type="nucleotide sequence ID" value="NZ_FOGU01000007.1"/>
</dbReference>
<feature type="active site" description="Nucleophile" evidence="5">
    <location>
        <position position="341"/>
    </location>
</feature>
<gene>
    <name evidence="8" type="ORF">SAMN04490244_107113</name>
</gene>
<evidence type="ECO:0000256" key="4">
    <source>
        <dbReference type="ARBA" id="ARBA00022884"/>
    </source>
</evidence>
<dbReference type="InterPro" id="IPR054728">
    <property type="entry name" value="RsmB-like_ferredoxin"/>
</dbReference>
<dbReference type="Proteomes" id="UP000198885">
    <property type="component" value="Unassembled WGS sequence"/>
</dbReference>
<proteinExistence type="inferred from homology"/>
<dbReference type="Pfam" id="PF01189">
    <property type="entry name" value="Methyltr_RsmB-F"/>
    <property type="match status" value="1"/>
</dbReference>
<dbReference type="GO" id="GO:0008173">
    <property type="term" value="F:RNA methyltransferase activity"/>
    <property type="evidence" value="ECO:0007669"/>
    <property type="project" value="InterPro"/>
</dbReference>
<keyword evidence="9" id="KW-1185">Reference proteome</keyword>
<sequence length="387" mass="41192">MTPAARVAAAIEVLDEILAGAPAEKALTGWARRSRFAGSGDRAAIRDHVFDAIRCRRSFAALGGAETGRGLMIGAMRAADTDPAALFTGEGHAPAPLSAADGQGAPPEGRFAALDCPDWLGPELEASLAPDFEPVMQALRLRAPVTLRVNARKADVEEVRRALTDEGIEAKPHPLASMALTLGAGARRIGNSPLYHEGLVEIQDAASQAVVEALPLRDGQRVLDLCAGGGGKTLAMAARAELDLHAFDIAPRRMKDLPARADRASVRVTLHDHDSLDRAGTFDLVLVDAPCSGSGSWRRTPQAKWDLTPERLDELTAMQDTVLSEATARTAQGGVLAYATCSLLSRENDARVAALRASEPGLDLQFERRWTPRDGGDGFYLAVMDRN</sequence>
<dbReference type="CDD" id="cd02440">
    <property type="entry name" value="AdoMet_MTases"/>
    <property type="match status" value="1"/>
</dbReference>
<dbReference type="Gene3D" id="3.30.70.1170">
    <property type="entry name" value="Sun protein, domain 3"/>
    <property type="match status" value="1"/>
</dbReference>
<name>A0A1H9VH97_9RHOB</name>